<comment type="caution">
    <text evidence="2">The sequence shown here is derived from an EMBL/GenBank/DDBJ whole genome shotgun (WGS) entry which is preliminary data.</text>
</comment>
<sequence>MTVIYFSHVGEHWINGRPVQQDVGNTQFLAEQIAQVLGESPVRIVPEEFYPQEYEELVEKIREERQTRRLPAIAKPHEIEVNDRLLIGYPIWFGTIPNVVKNFLQQLKNPPQVTYPFCTNEGSGMGNSENELRQILPLTKLEPGLAIRGSRVQQATTAISHWLKQLNLI</sequence>
<dbReference type="HOGENOM" id="CLU_068890_0_0_9"/>
<dbReference type="PANTHER" id="PTHR39201">
    <property type="entry name" value="EXPORTED PROTEIN-RELATED"/>
    <property type="match status" value="1"/>
</dbReference>
<feature type="domain" description="Flavodoxin-like" evidence="1">
    <location>
        <begin position="24"/>
        <end position="164"/>
    </location>
</feature>
<dbReference type="eggNOG" id="COG0716">
    <property type="taxonomic scope" value="Bacteria"/>
</dbReference>
<dbReference type="RefSeq" id="WP_004166262.1">
    <property type="nucleotide sequence ID" value="NZ_GL397067.1"/>
</dbReference>
<reference evidence="2" key="1">
    <citation type="submission" date="2010-07" db="EMBL/GenBank/DDBJ databases">
        <authorList>
            <person name="Muzny D."/>
            <person name="Qin X."/>
            <person name="Deng J."/>
            <person name="Jiang H."/>
            <person name="Liu Y."/>
            <person name="Qu J."/>
            <person name="Song X.-Z."/>
            <person name="Zhang L."/>
            <person name="Thornton R."/>
            <person name="Coyle M."/>
            <person name="Francisco L."/>
            <person name="Jackson L."/>
            <person name="Javaid M."/>
            <person name="Korchina V."/>
            <person name="Kovar C."/>
            <person name="Mata R."/>
            <person name="Mathew T."/>
            <person name="Ngo R."/>
            <person name="Nguyen L."/>
            <person name="Nguyen N."/>
            <person name="Okwuonu G."/>
            <person name="Ongeri F."/>
            <person name="Pham C."/>
            <person name="Simmons D."/>
            <person name="Wilczek-Boney K."/>
            <person name="Hale W."/>
            <person name="Jakkamsetti A."/>
            <person name="Pham P."/>
            <person name="Ruth R."/>
            <person name="San Lucas F."/>
            <person name="Warren J."/>
            <person name="Zhang J."/>
            <person name="Zhao Z."/>
            <person name="Zhou C."/>
            <person name="Zhu D."/>
            <person name="Lee S."/>
            <person name="Bess C."/>
            <person name="Blankenburg K."/>
            <person name="Forbes L."/>
            <person name="Fu Q."/>
            <person name="Gubbala S."/>
            <person name="Hirani K."/>
            <person name="Jayaseelan J.C."/>
            <person name="Lara F."/>
            <person name="Munidasa M."/>
            <person name="Palculict T."/>
            <person name="Patil S."/>
            <person name="Pu L.-L."/>
            <person name="Saada N."/>
            <person name="Tang L."/>
            <person name="Weissenberger G."/>
            <person name="Zhu Y."/>
            <person name="Hemphill L."/>
            <person name="Shang Y."/>
            <person name="Youmans B."/>
            <person name="Ayvaz T."/>
            <person name="Ross M."/>
            <person name="Santibanez J."/>
            <person name="Aqrawi P."/>
            <person name="Gross S."/>
            <person name="Joshi V."/>
            <person name="Fowler G."/>
            <person name="Nazareth L."/>
            <person name="Reid J."/>
            <person name="Worley K."/>
            <person name="Petrosino J."/>
            <person name="Highlander S."/>
            <person name="Gibbs R."/>
        </authorList>
    </citation>
    <scope>NUCLEOTIDE SEQUENCE [LARGE SCALE GENOMIC DNA]</scope>
    <source>
        <strain evidence="2">DSM 20284</strain>
    </source>
</reference>
<evidence type="ECO:0000259" key="1">
    <source>
        <dbReference type="Pfam" id="PF12682"/>
    </source>
</evidence>
<dbReference type="InterPro" id="IPR029039">
    <property type="entry name" value="Flavoprotein-like_sf"/>
</dbReference>
<dbReference type="GO" id="GO:0016651">
    <property type="term" value="F:oxidoreductase activity, acting on NAD(P)H"/>
    <property type="evidence" value="ECO:0007669"/>
    <property type="project" value="UniProtKB-ARBA"/>
</dbReference>
<dbReference type="GO" id="GO:0010181">
    <property type="term" value="F:FMN binding"/>
    <property type="evidence" value="ECO:0007669"/>
    <property type="project" value="InterPro"/>
</dbReference>
<evidence type="ECO:0000313" key="2">
    <source>
        <dbReference type="EMBL" id="EFL95401.1"/>
    </source>
</evidence>
<gene>
    <name evidence="2" type="ORF">HMPREF0623_1138</name>
</gene>
<evidence type="ECO:0000313" key="3">
    <source>
        <dbReference type="Proteomes" id="UP000004470"/>
    </source>
</evidence>
<proteinExistence type="predicted"/>
<dbReference type="Pfam" id="PF12682">
    <property type="entry name" value="Flavodoxin_4"/>
    <property type="match status" value="1"/>
</dbReference>
<name>E0NGU1_PEDAC</name>
<protein>
    <recommendedName>
        <fullName evidence="1">Flavodoxin-like domain-containing protein</fullName>
    </recommendedName>
</protein>
<accession>E0NGU1</accession>
<dbReference type="PANTHER" id="PTHR39201:SF1">
    <property type="entry name" value="FLAVODOXIN-LIKE DOMAIN-CONTAINING PROTEIN"/>
    <property type="match status" value="1"/>
</dbReference>
<dbReference type="Proteomes" id="UP000004470">
    <property type="component" value="Unassembled WGS sequence"/>
</dbReference>
<dbReference type="InterPro" id="IPR008254">
    <property type="entry name" value="Flavodoxin/NO_synth"/>
</dbReference>
<dbReference type="Gene3D" id="3.40.50.360">
    <property type="match status" value="1"/>
</dbReference>
<dbReference type="EMBL" id="AEEG01000004">
    <property type="protein sequence ID" value="EFL95401.1"/>
    <property type="molecule type" value="Genomic_DNA"/>
</dbReference>
<keyword evidence="3" id="KW-1185">Reference proteome</keyword>
<organism evidence="2 3">
    <name type="scientific">Pediococcus acidilactici DSM 20284</name>
    <dbReference type="NCBI Taxonomy" id="862514"/>
    <lineage>
        <taxon>Bacteria</taxon>
        <taxon>Bacillati</taxon>
        <taxon>Bacillota</taxon>
        <taxon>Bacilli</taxon>
        <taxon>Lactobacillales</taxon>
        <taxon>Lactobacillaceae</taxon>
        <taxon>Pediococcus</taxon>
        <taxon>Pediococcus acidilactici group</taxon>
    </lineage>
</organism>
<dbReference type="SUPFAM" id="SSF52218">
    <property type="entry name" value="Flavoproteins"/>
    <property type="match status" value="1"/>
</dbReference>
<dbReference type="AlphaFoldDB" id="E0NGU1"/>